<protein>
    <submittedName>
        <fullName evidence="4">Ankyrin repeat domain-containing protein</fullName>
    </submittedName>
</protein>
<comment type="caution">
    <text evidence="4">The sequence shown here is derived from an EMBL/GenBank/DDBJ whole genome shotgun (WGS) entry which is preliminary data.</text>
</comment>
<keyword evidence="2 3" id="KW-0040">ANK repeat</keyword>
<gene>
    <name evidence="4" type="ORF">ACFQNJ_14950</name>
</gene>
<feature type="repeat" description="ANK" evidence="3">
    <location>
        <begin position="125"/>
        <end position="157"/>
    </location>
</feature>
<proteinExistence type="predicted"/>
<feature type="repeat" description="ANK" evidence="3">
    <location>
        <begin position="89"/>
        <end position="124"/>
    </location>
</feature>
<dbReference type="RefSeq" id="WP_382259015.1">
    <property type="nucleotide sequence ID" value="NZ_JBHTBX010000010.1"/>
</dbReference>
<dbReference type="PROSITE" id="PS50088">
    <property type="entry name" value="ANK_REPEAT"/>
    <property type="match status" value="2"/>
</dbReference>
<dbReference type="PROSITE" id="PS50297">
    <property type="entry name" value="ANK_REP_REGION"/>
    <property type="match status" value="2"/>
</dbReference>
<evidence type="ECO:0000256" key="1">
    <source>
        <dbReference type="ARBA" id="ARBA00022737"/>
    </source>
</evidence>
<dbReference type="SUPFAM" id="SSF48403">
    <property type="entry name" value="Ankyrin repeat"/>
    <property type="match status" value="1"/>
</dbReference>
<organism evidence="4 5">
    <name type="scientific">Hydrogenophaga bisanensis</name>
    <dbReference type="NCBI Taxonomy" id="439611"/>
    <lineage>
        <taxon>Bacteria</taxon>
        <taxon>Pseudomonadati</taxon>
        <taxon>Pseudomonadota</taxon>
        <taxon>Betaproteobacteria</taxon>
        <taxon>Burkholderiales</taxon>
        <taxon>Comamonadaceae</taxon>
        <taxon>Hydrogenophaga</taxon>
    </lineage>
</organism>
<evidence type="ECO:0000313" key="5">
    <source>
        <dbReference type="Proteomes" id="UP001596495"/>
    </source>
</evidence>
<dbReference type="SMART" id="SM00248">
    <property type="entry name" value="ANK"/>
    <property type="match status" value="4"/>
</dbReference>
<dbReference type="InterPro" id="IPR002110">
    <property type="entry name" value="Ankyrin_rpt"/>
</dbReference>
<keyword evidence="1" id="KW-0677">Repeat</keyword>
<dbReference type="Pfam" id="PF12796">
    <property type="entry name" value="Ank_2"/>
    <property type="match status" value="2"/>
</dbReference>
<dbReference type="PRINTS" id="PR01415">
    <property type="entry name" value="ANKYRIN"/>
</dbReference>
<dbReference type="PANTHER" id="PTHR24171:SF8">
    <property type="entry name" value="BRCA1-ASSOCIATED RING DOMAIN PROTEIN 1"/>
    <property type="match status" value="1"/>
</dbReference>
<dbReference type="InterPro" id="IPR036770">
    <property type="entry name" value="Ankyrin_rpt-contain_sf"/>
</dbReference>
<dbReference type="EMBL" id="JBHTBX010000010">
    <property type="protein sequence ID" value="MFC7435812.1"/>
    <property type="molecule type" value="Genomic_DNA"/>
</dbReference>
<accession>A0ABW2RCL6</accession>
<sequence length="191" mass="20938">MRNDESTVIELTLRGFDLNTRNEKGETGLTLAIRQGATKVANFLLDQNVVDVNSKNGAGETPLMLAAIKGEVALARRLIVDRKAQVNHPGWTPLHYAASSKEPASREVARLLLEHHAYIDAESPNKTTPLMMAAQYGQFEVLELLLEEGADASLRNQQGLNAIDFARRAGREAAARRIAEAVRAAQPTGRW</sequence>
<dbReference type="Gene3D" id="1.25.40.20">
    <property type="entry name" value="Ankyrin repeat-containing domain"/>
    <property type="match status" value="3"/>
</dbReference>
<reference evidence="5" key="1">
    <citation type="journal article" date="2019" name="Int. J. Syst. Evol. Microbiol.">
        <title>The Global Catalogue of Microorganisms (GCM) 10K type strain sequencing project: providing services to taxonomists for standard genome sequencing and annotation.</title>
        <authorList>
            <consortium name="The Broad Institute Genomics Platform"/>
            <consortium name="The Broad Institute Genome Sequencing Center for Infectious Disease"/>
            <person name="Wu L."/>
            <person name="Ma J."/>
        </authorList>
    </citation>
    <scope>NUCLEOTIDE SEQUENCE [LARGE SCALE GENOMIC DNA]</scope>
    <source>
        <strain evidence="5">CCUG 54518</strain>
    </source>
</reference>
<evidence type="ECO:0000256" key="2">
    <source>
        <dbReference type="ARBA" id="ARBA00023043"/>
    </source>
</evidence>
<dbReference type="Proteomes" id="UP001596495">
    <property type="component" value="Unassembled WGS sequence"/>
</dbReference>
<evidence type="ECO:0000313" key="4">
    <source>
        <dbReference type="EMBL" id="MFC7435812.1"/>
    </source>
</evidence>
<dbReference type="PANTHER" id="PTHR24171">
    <property type="entry name" value="ANKYRIN REPEAT DOMAIN-CONTAINING PROTEIN 39-RELATED"/>
    <property type="match status" value="1"/>
</dbReference>
<name>A0ABW2RCL6_9BURK</name>
<evidence type="ECO:0000256" key="3">
    <source>
        <dbReference type="PROSITE-ProRule" id="PRU00023"/>
    </source>
</evidence>
<keyword evidence="5" id="KW-1185">Reference proteome</keyword>